<comment type="subcellular location">
    <subcellularLocation>
        <location evidence="1">Membrane</location>
        <topology evidence="1">Single-pass membrane protein</topology>
    </subcellularLocation>
</comment>
<dbReference type="InterPro" id="IPR000719">
    <property type="entry name" value="Prot_kinase_dom"/>
</dbReference>
<keyword evidence="6" id="KW-0677">Repeat</keyword>
<dbReference type="Gene3D" id="3.30.430.20">
    <property type="entry name" value="Gnk2 domain, C-X8-C-X2-C motif"/>
    <property type="match status" value="1"/>
</dbReference>
<keyword evidence="7" id="KW-0547">Nucleotide-binding</keyword>
<dbReference type="Proteomes" id="UP000324897">
    <property type="component" value="Chromosome 7"/>
</dbReference>
<dbReference type="GO" id="GO:0005886">
    <property type="term" value="C:plasma membrane"/>
    <property type="evidence" value="ECO:0007669"/>
    <property type="project" value="TreeGrafter"/>
</dbReference>
<dbReference type="Pfam" id="PF07714">
    <property type="entry name" value="PK_Tyr_Ser-Thr"/>
    <property type="match status" value="1"/>
</dbReference>
<keyword evidence="4" id="KW-0812">Transmembrane</keyword>
<dbReference type="PANTHER" id="PTHR27002:SF1050">
    <property type="entry name" value="CYSTEINE-RICH RECEPTOR-LIKE PROTEIN KINASE 5"/>
    <property type="match status" value="1"/>
</dbReference>
<keyword evidence="10" id="KW-1133">Transmembrane helix</keyword>
<evidence type="ECO:0000259" key="12">
    <source>
        <dbReference type="PROSITE" id="PS50011"/>
    </source>
</evidence>
<dbReference type="OrthoDB" id="687086at2759"/>
<dbReference type="Gramene" id="TVU20006">
    <property type="protein sequence ID" value="TVU20006"/>
    <property type="gene ID" value="EJB05_36192"/>
</dbReference>
<dbReference type="PANTHER" id="PTHR27002">
    <property type="entry name" value="RECEPTOR-LIKE SERINE/THREONINE-PROTEIN KINASE SD1-8"/>
    <property type="match status" value="1"/>
</dbReference>
<dbReference type="InterPro" id="IPR011009">
    <property type="entry name" value="Kinase-like_dom_sf"/>
</dbReference>
<feature type="domain" description="Gnk2-homologous" evidence="13">
    <location>
        <begin position="1"/>
        <end position="86"/>
    </location>
</feature>
<evidence type="ECO:0000256" key="7">
    <source>
        <dbReference type="ARBA" id="ARBA00022741"/>
    </source>
</evidence>
<gene>
    <name evidence="14" type="ORF">EJB05_36192</name>
</gene>
<evidence type="ECO:0008006" key="16">
    <source>
        <dbReference type="Google" id="ProtNLM"/>
    </source>
</evidence>
<evidence type="ECO:0000256" key="3">
    <source>
        <dbReference type="ARBA" id="ARBA00022679"/>
    </source>
</evidence>
<evidence type="ECO:0000259" key="13">
    <source>
        <dbReference type="PROSITE" id="PS51473"/>
    </source>
</evidence>
<keyword evidence="15" id="KW-1185">Reference proteome</keyword>
<feature type="domain" description="Protein kinase" evidence="12">
    <location>
        <begin position="148"/>
        <end position="241"/>
    </location>
</feature>
<reference evidence="14 15" key="1">
    <citation type="journal article" date="2019" name="Sci. Rep.">
        <title>A high-quality genome of Eragrostis curvula grass provides insights into Poaceae evolution and supports new strategies to enhance forage quality.</title>
        <authorList>
            <person name="Carballo J."/>
            <person name="Santos B.A.C.M."/>
            <person name="Zappacosta D."/>
            <person name="Garbus I."/>
            <person name="Selva J.P."/>
            <person name="Gallo C.A."/>
            <person name="Diaz A."/>
            <person name="Albertini E."/>
            <person name="Caccamo M."/>
            <person name="Echenique V."/>
        </authorList>
    </citation>
    <scope>NUCLEOTIDE SEQUENCE [LARGE SCALE GENOMIC DNA]</scope>
    <source>
        <strain evidence="15">cv. Victoria</strain>
        <tissue evidence="14">Leaf</tissue>
    </source>
</reference>
<dbReference type="InterPro" id="IPR002902">
    <property type="entry name" value="GNK2"/>
</dbReference>
<organism evidence="14 15">
    <name type="scientific">Eragrostis curvula</name>
    <name type="common">weeping love grass</name>
    <dbReference type="NCBI Taxonomy" id="38414"/>
    <lineage>
        <taxon>Eukaryota</taxon>
        <taxon>Viridiplantae</taxon>
        <taxon>Streptophyta</taxon>
        <taxon>Embryophyta</taxon>
        <taxon>Tracheophyta</taxon>
        <taxon>Spermatophyta</taxon>
        <taxon>Magnoliopsida</taxon>
        <taxon>Liliopsida</taxon>
        <taxon>Poales</taxon>
        <taxon>Poaceae</taxon>
        <taxon>PACMAD clade</taxon>
        <taxon>Chloridoideae</taxon>
        <taxon>Eragrostideae</taxon>
        <taxon>Eragrostidinae</taxon>
        <taxon>Eragrostis</taxon>
    </lineage>
</organism>
<evidence type="ECO:0000313" key="15">
    <source>
        <dbReference type="Proteomes" id="UP000324897"/>
    </source>
</evidence>
<evidence type="ECO:0000256" key="2">
    <source>
        <dbReference type="ARBA" id="ARBA00022527"/>
    </source>
</evidence>
<evidence type="ECO:0000256" key="10">
    <source>
        <dbReference type="ARBA" id="ARBA00022989"/>
    </source>
</evidence>
<dbReference type="AlphaFoldDB" id="A0A5J9U8V4"/>
<dbReference type="Gene3D" id="3.30.200.20">
    <property type="entry name" value="Phosphorylase Kinase, domain 1"/>
    <property type="match status" value="1"/>
</dbReference>
<evidence type="ECO:0000256" key="6">
    <source>
        <dbReference type="ARBA" id="ARBA00022737"/>
    </source>
</evidence>
<dbReference type="InterPro" id="IPR038408">
    <property type="entry name" value="GNK2_sf"/>
</dbReference>
<keyword evidence="2" id="KW-0723">Serine/threonine-protein kinase</keyword>
<evidence type="ECO:0000256" key="4">
    <source>
        <dbReference type="ARBA" id="ARBA00022692"/>
    </source>
</evidence>
<dbReference type="GO" id="GO:0004674">
    <property type="term" value="F:protein serine/threonine kinase activity"/>
    <property type="evidence" value="ECO:0007669"/>
    <property type="project" value="UniProtKB-KW"/>
</dbReference>
<keyword evidence="9" id="KW-0067">ATP-binding</keyword>
<dbReference type="SUPFAM" id="SSF56112">
    <property type="entry name" value="Protein kinase-like (PK-like)"/>
    <property type="match status" value="1"/>
</dbReference>
<proteinExistence type="predicted"/>
<comment type="caution">
    <text evidence="14">The sequence shown here is derived from an EMBL/GenBank/DDBJ whole genome shotgun (WGS) entry which is preliminary data.</text>
</comment>
<dbReference type="EMBL" id="RWGY01000029">
    <property type="protein sequence ID" value="TVU20006.1"/>
    <property type="molecule type" value="Genomic_DNA"/>
</dbReference>
<protein>
    <recommendedName>
        <fullName evidence="16">Gnk2-homologous domain-containing protein</fullName>
    </recommendedName>
</protein>
<keyword evidence="8" id="KW-0418">Kinase</keyword>
<dbReference type="PROSITE" id="PS51473">
    <property type="entry name" value="GNK2"/>
    <property type="match status" value="1"/>
</dbReference>
<evidence type="ECO:0000256" key="1">
    <source>
        <dbReference type="ARBA" id="ARBA00004167"/>
    </source>
</evidence>
<dbReference type="PROSITE" id="PS50011">
    <property type="entry name" value="PROTEIN_KINASE_DOM"/>
    <property type="match status" value="1"/>
</dbReference>
<keyword evidence="3" id="KW-0808">Transferase</keyword>
<keyword evidence="5" id="KW-0732">Signal</keyword>
<accession>A0A5J9U8V4</accession>
<evidence type="ECO:0000256" key="11">
    <source>
        <dbReference type="ARBA" id="ARBA00023136"/>
    </source>
</evidence>
<keyword evidence="11" id="KW-0472">Membrane</keyword>
<evidence type="ECO:0000313" key="14">
    <source>
        <dbReference type="EMBL" id="TVU20006.1"/>
    </source>
</evidence>
<name>A0A5J9U8V4_9POAL</name>
<dbReference type="InterPro" id="IPR001245">
    <property type="entry name" value="Ser-Thr/Tyr_kinase_cat_dom"/>
</dbReference>
<dbReference type="Pfam" id="PF01657">
    <property type="entry name" value="Stress-antifung"/>
    <property type="match status" value="1"/>
</dbReference>
<sequence length="241" mass="26535">MLGALMTNLRVKAAYASPRMFAADSAAVTPFLNIYGMAQCTRDLAADDCNRCLAAAFDAIPTYNNQKQVGQIVYWSCSVRFEKYPFYNILSAEAAMSPVALYLRKRIRKPERHGQMASVKGHGADEEMRSSELLLYDLSTLRAATDNFSDENKLGEGGFGPVYKGVLQNGQEIAVKRLSTTSQQGLVEMKNEVVLVAKLQHRNLVAYLAAALKNTRNSSSTNSSAIKAWTKSFMVLQGTRS</sequence>
<feature type="non-terminal residue" evidence="14">
    <location>
        <position position="1"/>
    </location>
</feature>
<dbReference type="CDD" id="cd23509">
    <property type="entry name" value="Gnk2-like"/>
    <property type="match status" value="1"/>
</dbReference>
<evidence type="ECO:0000256" key="9">
    <source>
        <dbReference type="ARBA" id="ARBA00022840"/>
    </source>
</evidence>
<evidence type="ECO:0000256" key="8">
    <source>
        <dbReference type="ARBA" id="ARBA00022777"/>
    </source>
</evidence>
<evidence type="ECO:0000256" key="5">
    <source>
        <dbReference type="ARBA" id="ARBA00022729"/>
    </source>
</evidence>
<dbReference type="GO" id="GO:0005524">
    <property type="term" value="F:ATP binding"/>
    <property type="evidence" value="ECO:0007669"/>
    <property type="project" value="UniProtKB-KW"/>
</dbReference>